<comment type="caution">
    <text evidence="1">The sequence shown here is derived from an EMBL/GenBank/DDBJ whole genome shotgun (WGS) entry which is preliminary data.</text>
</comment>
<accession>U2R8U7</accession>
<dbReference type="RefSeq" id="WP_021739882.1">
    <property type="nucleotide sequence ID" value="NZ_KI271158.1"/>
</dbReference>
<protein>
    <submittedName>
        <fullName evidence="1">Uncharacterized protein</fullName>
    </submittedName>
</protein>
<dbReference type="Proteomes" id="UP000016608">
    <property type="component" value="Unassembled WGS sequence"/>
</dbReference>
<dbReference type="GeneID" id="42787257"/>
<evidence type="ECO:0000313" key="2">
    <source>
        <dbReference type="Proteomes" id="UP000016608"/>
    </source>
</evidence>
<proteinExistence type="predicted"/>
<organism evidence="1 2">
    <name type="scientific">Eubacterium ramulus ATCC 29099</name>
    <dbReference type="NCBI Taxonomy" id="1256908"/>
    <lineage>
        <taxon>Bacteria</taxon>
        <taxon>Bacillati</taxon>
        <taxon>Bacillota</taxon>
        <taxon>Clostridia</taxon>
        <taxon>Eubacteriales</taxon>
        <taxon>Eubacteriaceae</taxon>
        <taxon>Eubacterium</taxon>
    </lineage>
</organism>
<evidence type="ECO:0000313" key="1">
    <source>
        <dbReference type="EMBL" id="ERK47117.1"/>
    </source>
</evidence>
<reference evidence="1 2" key="1">
    <citation type="submission" date="2013-06" db="EMBL/GenBank/DDBJ databases">
        <authorList>
            <person name="Weinstock G."/>
            <person name="Sodergren E."/>
            <person name="Lobos E.A."/>
            <person name="Fulton L."/>
            <person name="Fulton R."/>
            <person name="Courtney L."/>
            <person name="Fronick C."/>
            <person name="O'Laughlin M."/>
            <person name="Godfrey J."/>
            <person name="Wilson R.M."/>
            <person name="Miner T."/>
            <person name="Farmer C."/>
            <person name="Delehaunty K."/>
            <person name="Cordes M."/>
            <person name="Minx P."/>
            <person name="Tomlinson C."/>
            <person name="Chen J."/>
            <person name="Wollam A."/>
            <person name="Pepin K.H."/>
            <person name="Bhonagiri V."/>
            <person name="Zhang X."/>
            <person name="Warren W."/>
            <person name="Mitreva M."/>
            <person name="Mardis E.R."/>
            <person name="Wilson R.K."/>
        </authorList>
    </citation>
    <scope>NUCLEOTIDE SEQUENCE [LARGE SCALE GENOMIC DNA]</scope>
    <source>
        <strain evidence="1 2">ATCC 29099</strain>
    </source>
</reference>
<sequence length="451" mass="53767">MEDDALYGEFDWLGVHIDINKNNTMRSVEASTLHELGHQELASSTTLGMLDFLITNIVKLENDEKTKRKLDQLYERIYKSTINVQESFAVFCELKYLEEIDHDEYVKLRSYYISTGTYINKYRFGELLFLFKNSNIEENKCAVDVMRTIAINAMNINLYELALLDGKYLHIIEKKPDKYNANYRFFKVIKYIENNNINLANLDENSISKIFRILHLEVFKDFEWKDFKNWVTESLLKPLNLKEIEEYVSYQMDMDCVDELLSASAYVSNRCKYEIKDANTKEEIEDAFRNSKILFVDDNYDAGKAVLYLAIDIDNKRAFRFASRDVFVNWFRYIPITFTDRNHYKSIIDKEPSFVDVPALIDLADMNQNTINFIYSINVMEYYIEELNDNFSIIFLKGNNSNIFFHVSSNFNIFILKLKYFNHIQCRINWWNDIIPLEYKHYFNVFIREYE</sequence>
<dbReference type="HOGENOM" id="CLU_606564_0_0_9"/>
<dbReference type="AlphaFoldDB" id="U2R8U7"/>
<keyword evidence="2" id="KW-1185">Reference proteome</keyword>
<dbReference type="PATRIC" id="fig|1256908.3.peg.1371"/>
<dbReference type="EMBL" id="AWVJ01000091">
    <property type="protein sequence ID" value="ERK47117.1"/>
    <property type="molecule type" value="Genomic_DNA"/>
</dbReference>
<name>U2R8U7_EUBRA</name>
<gene>
    <name evidence="1" type="ORF">HMPREF0373_01476</name>
</gene>